<dbReference type="Gene3D" id="3.40.50.720">
    <property type="entry name" value="NAD(P)-binding Rossmann-like Domain"/>
    <property type="match status" value="1"/>
</dbReference>
<dbReference type="RefSeq" id="WP_184066645.1">
    <property type="nucleotide sequence ID" value="NZ_JACHNZ010000011.1"/>
</dbReference>
<sequence>MHGLAGKSVLVTGGGSGIGRAAALLLGEGGCRLLIADLSQDAADRVCAEVIDNGGEARAFRADVGSEGDVRAMVDAAVSAFGGLQGAVNAAGVPQVGKPLHDVDIEEWDRCHRVNLRGLFLCNKYEVAAMLAGNGGSIVNIASTAASVGFPNGAEYCASKAGVMGLVRGGAIDYATKGIRINAVLPGGTLTPMLKGAMANDPGLEPALAAVHPMNRFGQPREIAAAVRFLISDEASFVTGAAYAVDGGHTCI</sequence>
<dbReference type="InterPro" id="IPR036291">
    <property type="entry name" value="NAD(P)-bd_dom_sf"/>
</dbReference>
<name>A0A7W7B234_9SPHN</name>
<evidence type="ECO:0000313" key="4">
    <source>
        <dbReference type="Proteomes" id="UP000566324"/>
    </source>
</evidence>
<gene>
    <name evidence="3" type="ORF">GGQ98_001234</name>
</gene>
<keyword evidence="4" id="KW-1185">Reference proteome</keyword>
<dbReference type="PROSITE" id="PS00061">
    <property type="entry name" value="ADH_SHORT"/>
    <property type="match status" value="1"/>
</dbReference>
<keyword evidence="2" id="KW-0560">Oxidoreductase</keyword>
<dbReference type="SUPFAM" id="SSF51735">
    <property type="entry name" value="NAD(P)-binding Rossmann-fold domains"/>
    <property type="match status" value="1"/>
</dbReference>
<dbReference type="Pfam" id="PF13561">
    <property type="entry name" value="adh_short_C2"/>
    <property type="match status" value="1"/>
</dbReference>
<dbReference type="GO" id="GO:0016491">
    <property type="term" value="F:oxidoreductase activity"/>
    <property type="evidence" value="ECO:0007669"/>
    <property type="project" value="UniProtKB-KW"/>
</dbReference>
<comment type="caution">
    <text evidence="3">The sequence shown here is derived from an EMBL/GenBank/DDBJ whole genome shotgun (WGS) entry which is preliminary data.</text>
</comment>
<dbReference type="PRINTS" id="PR00081">
    <property type="entry name" value="GDHRDH"/>
</dbReference>
<dbReference type="PANTHER" id="PTHR24321">
    <property type="entry name" value="DEHYDROGENASES, SHORT CHAIN"/>
    <property type="match status" value="1"/>
</dbReference>
<proteinExistence type="inferred from homology"/>
<dbReference type="PRINTS" id="PR00080">
    <property type="entry name" value="SDRFAMILY"/>
</dbReference>
<reference evidence="3 4" key="1">
    <citation type="submission" date="2020-08" db="EMBL/GenBank/DDBJ databases">
        <title>Genomic Encyclopedia of Type Strains, Phase IV (KMG-IV): sequencing the most valuable type-strain genomes for metagenomic binning, comparative biology and taxonomic classification.</title>
        <authorList>
            <person name="Goeker M."/>
        </authorList>
    </citation>
    <scope>NUCLEOTIDE SEQUENCE [LARGE SCALE GENOMIC DNA]</scope>
    <source>
        <strain evidence="3 4">DSM 17328</strain>
    </source>
</reference>
<dbReference type="InterPro" id="IPR020904">
    <property type="entry name" value="Sc_DH/Rdtase_CS"/>
</dbReference>
<accession>A0A7W7B234</accession>
<dbReference type="EMBL" id="JACHNZ010000011">
    <property type="protein sequence ID" value="MBB4631622.1"/>
    <property type="molecule type" value="Genomic_DNA"/>
</dbReference>
<dbReference type="NCBIfam" id="NF005559">
    <property type="entry name" value="PRK07231.1"/>
    <property type="match status" value="1"/>
</dbReference>
<dbReference type="PANTHER" id="PTHR24321:SF8">
    <property type="entry name" value="ESTRADIOL 17-BETA-DEHYDROGENASE 8-RELATED"/>
    <property type="match status" value="1"/>
</dbReference>
<protein>
    <submittedName>
        <fullName evidence="3">NAD(P)-dependent dehydrogenase (Short-subunit alcohol dehydrogenase family)</fullName>
    </submittedName>
</protein>
<organism evidence="3 4">
    <name type="scientific">Sphingosinicella soli</name>
    <dbReference type="NCBI Taxonomy" id="333708"/>
    <lineage>
        <taxon>Bacteria</taxon>
        <taxon>Pseudomonadati</taxon>
        <taxon>Pseudomonadota</taxon>
        <taxon>Alphaproteobacteria</taxon>
        <taxon>Sphingomonadales</taxon>
        <taxon>Sphingosinicellaceae</taxon>
        <taxon>Sphingosinicella</taxon>
    </lineage>
</organism>
<dbReference type="Proteomes" id="UP000566324">
    <property type="component" value="Unassembled WGS sequence"/>
</dbReference>
<evidence type="ECO:0000256" key="2">
    <source>
        <dbReference type="ARBA" id="ARBA00023002"/>
    </source>
</evidence>
<dbReference type="AlphaFoldDB" id="A0A7W7B234"/>
<comment type="similarity">
    <text evidence="1">Belongs to the short-chain dehydrogenases/reductases (SDR) family.</text>
</comment>
<evidence type="ECO:0000313" key="3">
    <source>
        <dbReference type="EMBL" id="MBB4631622.1"/>
    </source>
</evidence>
<dbReference type="InterPro" id="IPR002347">
    <property type="entry name" value="SDR_fam"/>
</dbReference>
<dbReference type="CDD" id="cd05233">
    <property type="entry name" value="SDR_c"/>
    <property type="match status" value="1"/>
</dbReference>
<dbReference type="FunFam" id="3.40.50.720:FF:000084">
    <property type="entry name" value="Short-chain dehydrogenase reductase"/>
    <property type="match status" value="1"/>
</dbReference>
<evidence type="ECO:0000256" key="1">
    <source>
        <dbReference type="ARBA" id="ARBA00006484"/>
    </source>
</evidence>